<dbReference type="RefSeq" id="XP_022391906.1">
    <property type="nucleotide sequence ID" value="XM_022529233.1"/>
</dbReference>
<evidence type="ECO:0000313" key="4">
    <source>
        <dbReference type="Proteomes" id="UP000179179"/>
    </source>
</evidence>
<evidence type="ECO:0000256" key="1">
    <source>
        <dbReference type="ARBA" id="ARBA00022801"/>
    </source>
</evidence>
<proteinExistence type="predicted"/>
<dbReference type="EMBL" id="LYCR01000017">
    <property type="protein sequence ID" value="OGM48189.1"/>
    <property type="molecule type" value="Genomic_DNA"/>
</dbReference>
<name>A0A1F8A9X5_9EURO</name>
<dbReference type="Gene3D" id="3.40.50.1820">
    <property type="entry name" value="alpha/beta hydrolase"/>
    <property type="match status" value="1"/>
</dbReference>
<dbReference type="InterPro" id="IPR013094">
    <property type="entry name" value="AB_hydrolase_3"/>
</dbReference>
<protein>
    <recommendedName>
        <fullName evidence="2">Alpha/beta hydrolase fold-3 domain-containing protein</fullName>
    </recommendedName>
</protein>
<evidence type="ECO:0000313" key="3">
    <source>
        <dbReference type="EMBL" id="OGM48189.1"/>
    </source>
</evidence>
<dbReference type="InterPro" id="IPR029058">
    <property type="entry name" value="AB_hydrolase_fold"/>
</dbReference>
<reference evidence="3 4" key="1">
    <citation type="journal article" date="2016" name="Genome Biol. Evol.">
        <title>Draft genome sequence of an aflatoxigenic Aspergillus species, A. bombycis.</title>
        <authorList>
            <person name="Moore G.G."/>
            <person name="Mack B.M."/>
            <person name="Beltz S.B."/>
            <person name="Gilbert M.K."/>
        </authorList>
    </citation>
    <scope>NUCLEOTIDE SEQUENCE [LARGE SCALE GENOMIC DNA]</scope>
    <source>
        <strain evidence="4">NRRL 26010</strain>
    </source>
</reference>
<dbReference type="PANTHER" id="PTHR48081:SF31">
    <property type="entry name" value="STERYL ACETYL HYDROLASE MUG81-RELATED"/>
    <property type="match status" value="1"/>
</dbReference>
<keyword evidence="1" id="KW-0378">Hydrolase</keyword>
<dbReference type="SUPFAM" id="SSF53474">
    <property type="entry name" value="alpha/beta-Hydrolases"/>
    <property type="match status" value="1"/>
</dbReference>
<dbReference type="Proteomes" id="UP000179179">
    <property type="component" value="Unassembled WGS sequence"/>
</dbReference>
<comment type="caution">
    <text evidence="3">The sequence shown here is derived from an EMBL/GenBank/DDBJ whole genome shotgun (WGS) entry which is preliminary data.</text>
</comment>
<dbReference type="PROSITE" id="PS51257">
    <property type="entry name" value="PROKAR_LIPOPROTEIN"/>
    <property type="match status" value="1"/>
</dbReference>
<dbReference type="PANTHER" id="PTHR48081">
    <property type="entry name" value="AB HYDROLASE SUPERFAMILY PROTEIN C4A8.06C"/>
    <property type="match status" value="1"/>
</dbReference>
<dbReference type="STRING" id="109264.A0A1F8A9X5"/>
<dbReference type="AlphaFoldDB" id="A0A1F8A9X5"/>
<dbReference type="GeneID" id="34445493"/>
<dbReference type="OrthoDB" id="2152029at2759"/>
<organism evidence="3 4">
    <name type="scientific">Aspergillus bombycis</name>
    <dbReference type="NCBI Taxonomy" id="109264"/>
    <lineage>
        <taxon>Eukaryota</taxon>
        <taxon>Fungi</taxon>
        <taxon>Dikarya</taxon>
        <taxon>Ascomycota</taxon>
        <taxon>Pezizomycotina</taxon>
        <taxon>Eurotiomycetes</taxon>
        <taxon>Eurotiomycetidae</taxon>
        <taxon>Eurotiales</taxon>
        <taxon>Aspergillaceae</taxon>
        <taxon>Aspergillus</taxon>
    </lineage>
</organism>
<dbReference type="InterPro" id="IPR050300">
    <property type="entry name" value="GDXG_lipolytic_enzyme"/>
</dbReference>
<dbReference type="Pfam" id="PF07859">
    <property type="entry name" value="Abhydrolase_3"/>
    <property type="match status" value="1"/>
</dbReference>
<evidence type="ECO:0000259" key="2">
    <source>
        <dbReference type="Pfam" id="PF07859"/>
    </source>
</evidence>
<keyword evidence="4" id="KW-1185">Reference proteome</keyword>
<sequence>MARIGSGISIAGSGCSRPSELYQISRISAPSLLDKWVEMARKLSLFGGLRILFNFVVFVLPSATGRVGRAIIRAWLRKLPVKPAIWNGFAGSLMLNIPPVQLQAILPSTFDAYKEWSTSRGDDIGVDVVADNSTRLLWVGPRGGKKVLLFFHGGGYVMPLSKAHLDWVEHIREEACNAGLQLSACILEYDLIPMHPYPRQMLQAILALKHLLSAGYELSDIIFGGDSAGGHLSLSLLSHMHHHRPFQGREDCHVDRHYGVRGCFLVSPLCSFSFNTPSYNQWFSVDVLGKPLVSKWGEDLVDGSPWQEEISAGKGWGMALDVPEQWWEGLDAADHILVTGGYEEVFSDHIQELGAILQRNSTGEVDIYMANEAHDGPLMDFAAGKPPSETTRTITRFIVSSFQQ</sequence>
<gene>
    <name evidence="3" type="ORF">ABOM_002103</name>
</gene>
<dbReference type="GO" id="GO:0016787">
    <property type="term" value="F:hydrolase activity"/>
    <property type="evidence" value="ECO:0007669"/>
    <property type="project" value="UniProtKB-KW"/>
</dbReference>
<accession>A0A1F8A9X5</accession>
<feature type="domain" description="Alpha/beta hydrolase fold-3" evidence="2">
    <location>
        <begin position="148"/>
        <end position="280"/>
    </location>
</feature>